<proteinExistence type="predicted"/>
<keyword evidence="3" id="KW-1185">Reference proteome</keyword>
<gene>
    <name evidence="2" type="ordered locus">TCELL_1048</name>
</gene>
<dbReference type="STRING" id="1184251.TCELL_1048"/>
<feature type="transmembrane region" description="Helical" evidence="1">
    <location>
        <begin position="40"/>
        <end position="59"/>
    </location>
</feature>
<name>I3TFD3_THEC1</name>
<dbReference type="AlphaFoldDB" id="I3TFD3"/>
<dbReference type="KEGG" id="thg:TCELL_1048"/>
<evidence type="ECO:0000313" key="2">
    <source>
        <dbReference type="EMBL" id="AFK51471.1"/>
    </source>
</evidence>
<dbReference type="HOGENOM" id="CLU_2839550_0_0_2"/>
<dbReference type="InParanoid" id="I3TFD3"/>
<reference evidence="2 3" key="1">
    <citation type="journal article" date="2012" name="J. Bacteriol.">
        <title>Complete genome sequence of the hyperthermophilic cellulolytic Crenarchaeon 'Thermogladius cellulolyticus' 1633.</title>
        <authorList>
            <person name="Mardanov A.V."/>
            <person name="Kochetkova T.V."/>
            <person name="Beletsky A.V."/>
            <person name="Bonch-Osmolovskaya E.A."/>
            <person name="Ravin N.V."/>
            <person name="Skryabin K.G."/>
        </authorList>
    </citation>
    <scope>NUCLEOTIDE SEQUENCE [LARGE SCALE GENOMIC DNA]</scope>
    <source>
        <strain evidence="3">DSM 22663 / VKM B-2946 / 1633</strain>
    </source>
</reference>
<dbReference type="EMBL" id="CP003531">
    <property type="protein sequence ID" value="AFK51471.1"/>
    <property type="molecule type" value="Genomic_DNA"/>
</dbReference>
<dbReference type="Proteomes" id="UP000005270">
    <property type="component" value="Chromosome"/>
</dbReference>
<dbReference type="eggNOG" id="arCOG11065">
    <property type="taxonomic scope" value="Archaea"/>
</dbReference>
<dbReference type="RefSeq" id="WP_014737721.1">
    <property type="nucleotide sequence ID" value="NC_017954.1"/>
</dbReference>
<organism evidence="2 3">
    <name type="scientific">Thermogladius calderae (strain DSM 22663 / VKM B-2946 / 1633)</name>
    <dbReference type="NCBI Taxonomy" id="1184251"/>
    <lineage>
        <taxon>Archaea</taxon>
        <taxon>Thermoproteota</taxon>
        <taxon>Thermoprotei</taxon>
        <taxon>Desulfurococcales</taxon>
        <taxon>Desulfurococcaceae</taxon>
        <taxon>Thermogladius</taxon>
    </lineage>
</organism>
<keyword evidence="1" id="KW-0812">Transmembrane</keyword>
<keyword evidence="1" id="KW-0472">Membrane</keyword>
<accession>I3TFD3</accession>
<evidence type="ECO:0000256" key="1">
    <source>
        <dbReference type="SAM" id="Phobius"/>
    </source>
</evidence>
<protein>
    <submittedName>
        <fullName evidence="2">Uncharacterized protein</fullName>
    </submittedName>
</protein>
<keyword evidence="1" id="KW-1133">Transmembrane helix</keyword>
<evidence type="ECO:0000313" key="3">
    <source>
        <dbReference type="Proteomes" id="UP000005270"/>
    </source>
</evidence>
<sequence>MCSGKKLNRLLAALELALLASFFAVPYTLLAGSRGLELLAYWTLATVAAGLLALLHLELEAGEEG</sequence>
<dbReference type="GeneID" id="13013367"/>